<evidence type="ECO:0000256" key="2">
    <source>
        <dbReference type="ARBA" id="ARBA00022801"/>
    </source>
</evidence>
<keyword evidence="2" id="KW-0378">Hydrolase</keyword>
<gene>
    <name evidence="3" type="ORF">LCGC14_1190400</name>
</gene>
<protein>
    <submittedName>
        <fullName evidence="3">Uncharacterized protein</fullName>
    </submittedName>
</protein>
<comment type="caution">
    <text evidence="3">The sequence shown here is derived from an EMBL/GenBank/DDBJ whole genome shotgun (WGS) entry which is preliminary data.</text>
</comment>
<dbReference type="InterPro" id="IPR000801">
    <property type="entry name" value="Esterase-like"/>
</dbReference>
<dbReference type="Gene3D" id="3.40.50.1820">
    <property type="entry name" value="alpha/beta hydrolase"/>
    <property type="match status" value="1"/>
</dbReference>
<evidence type="ECO:0000313" key="3">
    <source>
        <dbReference type="EMBL" id="KKM95215.1"/>
    </source>
</evidence>
<evidence type="ECO:0000256" key="1">
    <source>
        <dbReference type="ARBA" id="ARBA00005622"/>
    </source>
</evidence>
<accession>A0A0F9P286</accession>
<organism evidence="3">
    <name type="scientific">marine sediment metagenome</name>
    <dbReference type="NCBI Taxonomy" id="412755"/>
    <lineage>
        <taxon>unclassified sequences</taxon>
        <taxon>metagenomes</taxon>
        <taxon>ecological metagenomes</taxon>
    </lineage>
</organism>
<dbReference type="GO" id="GO:0016788">
    <property type="term" value="F:hydrolase activity, acting on ester bonds"/>
    <property type="evidence" value="ECO:0007669"/>
    <property type="project" value="TreeGrafter"/>
</dbReference>
<dbReference type="InterPro" id="IPR011990">
    <property type="entry name" value="TPR-like_helical_dom_sf"/>
</dbReference>
<sequence length="426" mass="48151">MKNYLALIIVAFTFLNCQQKESNRTLEKPANQILIGQIDSLYSDILDESREIWVHIPESAKESSSNKTKYPVLYLLDGPRHFYSMTGMIGQLSSTNGNMLVPEMIIVAIPNTNRSLDLTPSHVDVDFISGDSIPYSSGGGNKFLDFMEDELIPHIEKTYPVSNYRTFVGHSFGGLSVINALVNRQHLFNNYVAIDPSLWWDNQAFLNVADSLLSANTFEGKALYVGVANTLEAGMTIEKIQSDTIIPTILTVHLKSNLQFVNDLEAKETNGLKFAWKYYENDDHGSVPLITEYDALRFLFPWYELNGISDFFSAKSTLTTQDLTNLISSHYENISNHFGYKVIPPEELVNSYGNSFLYNDMPEKSYALFNMNIENYPNSPEPLDAIGDYYLSQADTINAIKQFKMALEISHNPMAKEKIEKLESTK</sequence>
<dbReference type="SUPFAM" id="SSF48452">
    <property type="entry name" value="TPR-like"/>
    <property type="match status" value="1"/>
</dbReference>
<dbReference type="Pfam" id="PF00756">
    <property type="entry name" value="Esterase"/>
    <property type="match status" value="1"/>
</dbReference>
<comment type="similarity">
    <text evidence="1">Belongs to the esterase D family.</text>
</comment>
<dbReference type="PANTHER" id="PTHR40841">
    <property type="entry name" value="SIDEROPHORE TRIACETYLFUSARININE C ESTERASE"/>
    <property type="match status" value="1"/>
</dbReference>
<proteinExistence type="inferred from homology"/>
<name>A0A0F9P286_9ZZZZ</name>
<dbReference type="InterPro" id="IPR029058">
    <property type="entry name" value="AB_hydrolase_fold"/>
</dbReference>
<dbReference type="SUPFAM" id="SSF53474">
    <property type="entry name" value="alpha/beta-Hydrolases"/>
    <property type="match status" value="1"/>
</dbReference>
<dbReference type="EMBL" id="LAZR01006037">
    <property type="protein sequence ID" value="KKM95215.1"/>
    <property type="molecule type" value="Genomic_DNA"/>
</dbReference>
<dbReference type="PANTHER" id="PTHR40841:SF2">
    <property type="entry name" value="SIDEROPHORE-DEGRADING ESTERASE (EUROFUNG)"/>
    <property type="match status" value="1"/>
</dbReference>
<reference evidence="3" key="1">
    <citation type="journal article" date="2015" name="Nature">
        <title>Complex archaea that bridge the gap between prokaryotes and eukaryotes.</title>
        <authorList>
            <person name="Spang A."/>
            <person name="Saw J.H."/>
            <person name="Jorgensen S.L."/>
            <person name="Zaremba-Niedzwiedzka K."/>
            <person name="Martijn J."/>
            <person name="Lind A.E."/>
            <person name="van Eijk R."/>
            <person name="Schleper C."/>
            <person name="Guy L."/>
            <person name="Ettema T.J."/>
        </authorList>
    </citation>
    <scope>NUCLEOTIDE SEQUENCE</scope>
</reference>
<dbReference type="AlphaFoldDB" id="A0A0F9P286"/>
<dbReference type="InterPro" id="IPR052558">
    <property type="entry name" value="Siderophore_Hydrolase_D"/>
</dbReference>